<protein>
    <submittedName>
        <fullName evidence="2">Membrane protein</fullName>
    </submittedName>
</protein>
<keyword evidence="1" id="KW-1133">Transmembrane helix</keyword>
<feature type="transmembrane region" description="Helical" evidence="1">
    <location>
        <begin position="27"/>
        <end position="49"/>
    </location>
</feature>
<reference evidence="2" key="2">
    <citation type="journal article" date="2016" name="Front. Microbiol.">
        <title>The Regulatory Protein RosR Affects Rhizobium leguminosarum bv. trifolii Protein Profiles, Cell Surface Properties, and Symbiosis with Clover.</title>
        <authorList>
            <person name="Rachwal K."/>
            <person name="Boguszewska A."/>
            <person name="Kopcinska J."/>
            <person name="Karas M."/>
            <person name="Tchorzewski M."/>
            <person name="Janczarek M."/>
        </authorList>
    </citation>
    <scope>NUCLEOTIDE SEQUENCE</scope>
    <source>
        <strain evidence="2">Rt24.2</strain>
    </source>
</reference>
<keyword evidence="1" id="KW-0472">Membrane</keyword>
<organism evidence="2">
    <name type="scientific">Rhizobium leguminosarum bv. trifolii</name>
    <dbReference type="NCBI Taxonomy" id="386"/>
    <lineage>
        <taxon>Bacteria</taxon>
        <taxon>Pseudomonadati</taxon>
        <taxon>Pseudomonadota</taxon>
        <taxon>Alphaproteobacteria</taxon>
        <taxon>Hyphomicrobiales</taxon>
        <taxon>Rhizobiaceae</taxon>
        <taxon>Rhizobium/Agrobacterium group</taxon>
        <taxon>Rhizobium</taxon>
    </lineage>
</organism>
<reference evidence="2" key="1">
    <citation type="journal article" date="2015" name="BMC Genomics">
        <title>Transcriptome profiling of a Rhizobium leguminosarum bv. trifolii rosR mutant reveals the role of the transcriptional regulator RosR in motility, synthesis of cell-surface components, and other cellular processes.</title>
        <authorList>
            <person name="Rachwal K."/>
            <person name="Matczynska E."/>
            <person name="Janczarek M."/>
        </authorList>
    </citation>
    <scope>NUCLEOTIDE SEQUENCE</scope>
    <source>
        <strain evidence="2">Rt24.2</strain>
    </source>
</reference>
<proteinExistence type="predicted"/>
<dbReference type="AlphaFoldDB" id="A0A1C9I146"/>
<name>A0A1C9I146_RHILT</name>
<evidence type="ECO:0000313" key="2">
    <source>
        <dbReference type="EMBL" id="AOO92550.1"/>
    </source>
</evidence>
<evidence type="ECO:0000256" key="1">
    <source>
        <dbReference type="SAM" id="Phobius"/>
    </source>
</evidence>
<accession>A0A1C9I146</accession>
<feature type="transmembrane region" description="Helical" evidence="1">
    <location>
        <begin position="163"/>
        <end position="182"/>
    </location>
</feature>
<sequence>MMDLFRKDEDDSAQLQKMTLNGRYRNIAAMLSVAVVVFSVFLISLGALIEFFQPEFFPNVILDDVPLHYIAWFMITFGITIVVINVILAARREIDQERAEKMLPSDMVEIKRQALRDLRTHRNWYARSSRVNQYLWNFLTLGIIVLSGLSSLFSAYGTIIPQWLPMATSALVALFGTIIVQFRIRDVWQLREQGRVEAEMLVAEAHLIDITDELATLKQAVALRKRAHALEMKQLNQFFVGTTAANP</sequence>
<feature type="transmembrane region" description="Helical" evidence="1">
    <location>
        <begin position="134"/>
        <end position="157"/>
    </location>
</feature>
<dbReference type="EMBL" id="KX490186">
    <property type="protein sequence ID" value="AOO92550.1"/>
    <property type="molecule type" value="Genomic_DNA"/>
</dbReference>
<keyword evidence="1" id="KW-0812">Transmembrane</keyword>
<feature type="transmembrane region" description="Helical" evidence="1">
    <location>
        <begin position="69"/>
        <end position="90"/>
    </location>
</feature>